<reference evidence="3" key="1">
    <citation type="journal article" date="2022" name="G3 (Bethesda)">
        <title>High quality genome of the basidiomycete yeast Dioszegia hungarica PDD-24b-2 isolated from cloud water.</title>
        <authorList>
            <person name="Jarrige D."/>
            <person name="Haridas S."/>
            <person name="Bleykasten-Grosshans C."/>
            <person name="Joly M."/>
            <person name="Nadalig T."/>
            <person name="Sancelme M."/>
            <person name="Vuilleumier S."/>
            <person name="Grigoriev I.V."/>
            <person name="Amato P."/>
            <person name="Bringel F."/>
        </authorList>
    </citation>
    <scope>NUCLEOTIDE SEQUENCE</scope>
    <source>
        <strain evidence="3">PDD-24b-2</strain>
    </source>
</reference>
<organism evidence="3 4">
    <name type="scientific">Dioszegia hungarica</name>
    <dbReference type="NCBI Taxonomy" id="4972"/>
    <lineage>
        <taxon>Eukaryota</taxon>
        <taxon>Fungi</taxon>
        <taxon>Dikarya</taxon>
        <taxon>Basidiomycota</taxon>
        <taxon>Agaricomycotina</taxon>
        <taxon>Tremellomycetes</taxon>
        <taxon>Tremellales</taxon>
        <taxon>Bulleribasidiaceae</taxon>
        <taxon>Dioszegia</taxon>
    </lineage>
</organism>
<feature type="compositionally biased region" description="Low complexity" evidence="1">
    <location>
        <begin position="33"/>
        <end position="47"/>
    </location>
</feature>
<feature type="region of interest" description="Disordered" evidence="1">
    <location>
        <begin position="1"/>
        <end position="81"/>
    </location>
</feature>
<proteinExistence type="predicted"/>
<dbReference type="GeneID" id="77729385"/>
<feature type="transmembrane region" description="Helical" evidence="2">
    <location>
        <begin position="151"/>
        <end position="173"/>
    </location>
</feature>
<evidence type="ECO:0000256" key="1">
    <source>
        <dbReference type="SAM" id="MobiDB-lite"/>
    </source>
</evidence>
<dbReference type="Proteomes" id="UP001164286">
    <property type="component" value="Unassembled WGS sequence"/>
</dbReference>
<keyword evidence="2" id="KW-0472">Membrane</keyword>
<comment type="caution">
    <text evidence="3">The sequence shown here is derived from an EMBL/GenBank/DDBJ whole genome shotgun (WGS) entry which is preliminary data.</text>
</comment>
<feature type="compositionally biased region" description="Low complexity" evidence="1">
    <location>
        <begin position="1"/>
        <end position="14"/>
    </location>
</feature>
<dbReference type="AlphaFoldDB" id="A0AA38LTY9"/>
<evidence type="ECO:0000313" key="3">
    <source>
        <dbReference type="EMBL" id="KAI9633929.1"/>
    </source>
</evidence>
<name>A0AA38LTY9_9TREE</name>
<keyword evidence="2" id="KW-0812">Transmembrane</keyword>
<accession>A0AA38LTY9</accession>
<evidence type="ECO:0000256" key="2">
    <source>
        <dbReference type="SAM" id="Phobius"/>
    </source>
</evidence>
<gene>
    <name evidence="3" type="ORF">MKK02DRAFT_38601</name>
</gene>
<protein>
    <submittedName>
        <fullName evidence="3">Uncharacterized protein</fullName>
    </submittedName>
</protein>
<keyword evidence="2" id="KW-1133">Transmembrane helix</keyword>
<evidence type="ECO:0000313" key="4">
    <source>
        <dbReference type="Proteomes" id="UP001164286"/>
    </source>
</evidence>
<keyword evidence="4" id="KW-1185">Reference proteome</keyword>
<sequence>MSKSALKLPSLSSPSEPPVSPHTRQSSLNIARSPLISPSTSHSSIMPPSGPILSPGITGTHSRKGSYVPSSGMDRTSEELPGMRKAYAYGSREEGLDDSVGDGEAGELMRDPEAFDMLLDMDGNGQVERRGGASEVRYEGPFQPPVGKEMVVIIASLVGVLVLAVAAGFTTVYDWVL</sequence>
<dbReference type="RefSeq" id="XP_052943706.1">
    <property type="nucleotide sequence ID" value="XM_053090180.1"/>
</dbReference>
<dbReference type="EMBL" id="JAKWFO010000008">
    <property type="protein sequence ID" value="KAI9633929.1"/>
    <property type="molecule type" value="Genomic_DNA"/>
</dbReference>